<protein>
    <submittedName>
        <fullName evidence="3">Vacuolar protein sorting-associated protein 8 homolog (inferred by orthology to a human protein)</fullName>
    </submittedName>
</protein>
<reference evidence="3" key="1">
    <citation type="submission" date="2017-02" db="UniProtKB">
        <authorList>
            <consortium name="WormBaseParasite"/>
        </authorList>
    </citation>
    <scope>IDENTIFICATION</scope>
</reference>
<dbReference type="Gene3D" id="2.130.10.10">
    <property type="entry name" value="YVTN repeat-like/Quinoprotein amine dehydrogenase"/>
    <property type="match status" value="1"/>
</dbReference>
<sequence length="322" mass="35012">MSSVTTDEDIVDRWIEIDDTISVPEQTLDEILAEKLINFDEDLSCVEDDDSSMITGTHSARALSPRSDGVSHQLKSQFEHRFGGPSSAIAASSKHIAVGTSRGLVLIFSRLTQRLERSIVSDGSPVSCLNFNVDGAKLAIGYATGLLKVVNVLNGRMIEDSNEVVQPGRGVIQILFLGSGRRLMIVDSGGSVYEMRTHTRVRSARLKCVFSGCHGEVVHIASLANDTLLALLSLSKLMLISVRDAKLIFVNTFTGPPDRPPLVDWQFVDFKVCLFYHSNFLTSAAKARSLVVSVARGSRIDLCRLVAPKPDNGKALAVIKCV</sequence>
<dbReference type="GO" id="GO:0034058">
    <property type="term" value="P:endosomal vesicle fusion"/>
    <property type="evidence" value="ECO:0007669"/>
    <property type="project" value="TreeGrafter"/>
</dbReference>
<organism evidence="3">
    <name type="scientific">Anisakis simplex</name>
    <name type="common">Herring worm</name>
    <dbReference type="NCBI Taxonomy" id="6269"/>
    <lineage>
        <taxon>Eukaryota</taxon>
        <taxon>Metazoa</taxon>
        <taxon>Ecdysozoa</taxon>
        <taxon>Nematoda</taxon>
        <taxon>Chromadorea</taxon>
        <taxon>Rhabditida</taxon>
        <taxon>Spirurina</taxon>
        <taxon>Ascaridomorpha</taxon>
        <taxon>Ascaridoidea</taxon>
        <taxon>Anisakidae</taxon>
        <taxon>Anisakis</taxon>
        <taxon>Anisakis simplex complex</taxon>
    </lineage>
</organism>
<dbReference type="Pfam" id="PF23410">
    <property type="entry name" value="Beta-prop_VPS8"/>
    <property type="match status" value="1"/>
</dbReference>
<dbReference type="GO" id="GO:0006623">
    <property type="term" value="P:protein targeting to vacuole"/>
    <property type="evidence" value="ECO:0007669"/>
    <property type="project" value="InterPro"/>
</dbReference>
<evidence type="ECO:0000313" key="3">
    <source>
        <dbReference type="WBParaSite" id="ASIM_0001850101-mRNA-1"/>
    </source>
</evidence>
<dbReference type="InterPro" id="IPR036322">
    <property type="entry name" value="WD40_repeat_dom_sf"/>
</dbReference>
<dbReference type="SUPFAM" id="SSF50978">
    <property type="entry name" value="WD40 repeat-like"/>
    <property type="match status" value="1"/>
</dbReference>
<keyword evidence="2" id="KW-1185">Reference proteome</keyword>
<dbReference type="GO" id="GO:0005770">
    <property type="term" value="C:late endosome"/>
    <property type="evidence" value="ECO:0007669"/>
    <property type="project" value="TreeGrafter"/>
</dbReference>
<dbReference type="InterPro" id="IPR015943">
    <property type="entry name" value="WD40/YVTN_repeat-like_dom_sf"/>
</dbReference>
<evidence type="ECO:0000313" key="2">
    <source>
        <dbReference type="Proteomes" id="UP000267096"/>
    </source>
</evidence>
<name>A0A0M3KC04_ANISI</name>
<evidence type="ECO:0000313" key="1">
    <source>
        <dbReference type="EMBL" id="VDK62024.1"/>
    </source>
</evidence>
<dbReference type="OrthoDB" id="289913at2759"/>
<dbReference type="EMBL" id="UYRR01034729">
    <property type="protein sequence ID" value="VDK62024.1"/>
    <property type="molecule type" value="Genomic_DNA"/>
</dbReference>
<dbReference type="PANTHER" id="PTHR12616:SF8">
    <property type="entry name" value="VACUOLAR PROTEIN SORTING-ASSOCIATED PROTEIN 8 HOMOLOG"/>
    <property type="match status" value="1"/>
</dbReference>
<dbReference type="InterPro" id="IPR045111">
    <property type="entry name" value="Vps41/Vps8"/>
</dbReference>
<dbReference type="WBParaSite" id="ASIM_0001850101-mRNA-1">
    <property type="protein sequence ID" value="ASIM_0001850101-mRNA-1"/>
    <property type="gene ID" value="ASIM_0001850101"/>
</dbReference>
<dbReference type="AlphaFoldDB" id="A0A0M3KC04"/>
<gene>
    <name evidence="1" type="ORF">ASIM_LOCUS17902</name>
</gene>
<dbReference type="Proteomes" id="UP000267096">
    <property type="component" value="Unassembled WGS sequence"/>
</dbReference>
<dbReference type="GO" id="GO:0030897">
    <property type="term" value="C:HOPS complex"/>
    <property type="evidence" value="ECO:0007669"/>
    <property type="project" value="TreeGrafter"/>
</dbReference>
<accession>A0A0M3KC04</accession>
<reference evidence="1 2" key="2">
    <citation type="submission" date="2018-11" db="EMBL/GenBank/DDBJ databases">
        <authorList>
            <consortium name="Pathogen Informatics"/>
        </authorList>
    </citation>
    <scope>NUCLEOTIDE SEQUENCE [LARGE SCALE GENOMIC DNA]</scope>
</reference>
<dbReference type="PANTHER" id="PTHR12616">
    <property type="entry name" value="VACUOLAR PROTEIN SORTING VPS41"/>
    <property type="match status" value="1"/>
</dbReference>
<proteinExistence type="predicted"/>